<evidence type="ECO:0000256" key="1">
    <source>
        <dbReference type="SAM" id="SignalP"/>
    </source>
</evidence>
<gene>
    <name evidence="2" type="ORF">MESINF_0363</name>
</gene>
<name>A0A7Z7LD27_9BACT</name>
<dbReference type="EMBL" id="LS974202">
    <property type="protein sequence ID" value="SSC11812.1"/>
    <property type="molecule type" value="Genomic_DNA"/>
</dbReference>
<evidence type="ECO:0000313" key="3">
    <source>
        <dbReference type="Proteomes" id="UP000250796"/>
    </source>
</evidence>
<protein>
    <recommendedName>
        <fullName evidence="4">DUF3352 domain-containing protein</fullName>
    </recommendedName>
</protein>
<keyword evidence="3" id="KW-1185">Reference proteome</keyword>
<dbReference type="KEGG" id="minf:MESINF_0363"/>
<sequence length="483" mass="54512">MKLFIFILCFVIHFSGVAAQELFDFVPESAGYFLVLRSMRSTLETLRDNTNFFGAYLGDDGFGAERAIYGIIDATGYNAEVDTSLLKNALNRDLLLAGEGLELSLEDLLTFDPFYLLEKLKLSRARIFIVWKSESSFPLLKAVAALLDMTIFAQPGEIISELRSNSGTLYYHTGDGFLIIGGNREAVQTALSTYQGQGRRLLESSEKAREIAEMSYDYTITGFFDSDRFKIDLGLQSPFSVDNTVVFARPEGHTLSATIVQDTIFLNSQDLEVFLKLADTKESEASEKTYGDYTVFFPSSSVETLRNELTHWFELDLEPYRELADYIVLLSRESTGNARIYGELVSEVPKVSAVFKNKNGDTSFLENPLKEWGAKTSLYRGNRVYELENDFDTIYFIFSPSTTVLTTLTPEEYYSAASSSGTLRDNVSYEFVRELGMEKDIVEAFVDVKKIFKSLIGISLDSAIFYQQTFLENGKMVHALRFY</sequence>
<keyword evidence="1" id="KW-0732">Signal</keyword>
<feature type="chain" id="PRO_5030788353" description="DUF3352 domain-containing protein" evidence="1">
    <location>
        <begin position="20"/>
        <end position="483"/>
    </location>
</feature>
<reference evidence="2 3" key="1">
    <citation type="submission" date="2017-01" db="EMBL/GenBank/DDBJ databases">
        <authorList>
            <person name="Erauso G."/>
        </authorList>
    </citation>
    <scope>NUCLEOTIDE SEQUENCE [LARGE SCALE GENOMIC DNA]</scope>
    <source>
        <strain evidence="2">MESINF1</strain>
    </source>
</reference>
<evidence type="ECO:0000313" key="2">
    <source>
        <dbReference type="EMBL" id="SSC11812.1"/>
    </source>
</evidence>
<dbReference type="Proteomes" id="UP000250796">
    <property type="component" value="Chromosome MESINF"/>
</dbReference>
<feature type="signal peptide" evidence="1">
    <location>
        <begin position="1"/>
        <end position="19"/>
    </location>
</feature>
<accession>A0A7Z7LD27</accession>
<organism evidence="2 3">
    <name type="scientific">Mesotoga infera</name>
    <dbReference type="NCBI Taxonomy" id="1236046"/>
    <lineage>
        <taxon>Bacteria</taxon>
        <taxon>Thermotogati</taxon>
        <taxon>Thermotogota</taxon>
        <taxon>Thermotogae</taxon>
        <taxon>Kosmotogales</taxon>
        <taxon>Kosmotogaceae</taxon>
        <taxon>Mesotoga</taxon>
    </lineage>
</organism>
<proteinExistence type="predicted"/>
<dbReference type="RefSeq" id="WP_169698250.1">
    <property type="nucleotide sequence ID" value="NZ_LS974202.1"/>
</dbReference>
<dbReference type="AlphaFoldDB" id="A0A7Z7LD27"/>
<evidence type="ECO:0008006" key="4">
    <source>
        <dbReference type="Google" id="ProtNLM"/>
    </source>
</evidence>